<evidence type="ECO:0000256" key="2">
    <source>
        <dbReference type="ARBA" id="ARBA00007870"/>
    </source>
</evidence>
<dbReference type="SUPFAM" id="SSF51735">
    <property type="entry name" value="NAD(P)-binding Rossmann-fold domains"/>
    <property type="match status" value="1"/>
</dbReference>
<evidence type="ECO:0000313" key="13">
    <source>
        <dbReference type="EMBL" id="MVA98289.1"/>
    </source>
</evidence>
<evidence type="ECO:0000256" key="9">
    <source>
        <dbReference type="ARBA" id="ARBA00048793"/>
    </source>
</evidence>
<comment type="function">
    <text evidence="10">Catalyzes the NADPH-dependent reduction of ketopantoate into pantoic acid.</text>
</comment>
<comment type="caution">
    <text evidence="13">The sequence shown here is derived from an EMBL/GenBank/DDBJ whole genome shotgun (WGS) entry which is preliminary data.</text>
</comment>
<proteinExistence type="inferred from homology"/>
<evidence type="ECO:0000256" key="7">
    <source>
        <dbReference type="ARBA" id="ARBA00023002"/>
    </source>
</evidence>
<dbReference type="GO" id="GO:0005737">
    <property type="term" value="C:cytoplasm"/>
    <property type="evidence" value="ECO:0007669"/>
    <property type="project" value="TreeGrafter"/>
</dbReference>
<dbReference type="NCBIfam" id="NF006083">
    <property type="entry name" value="PRK08229.1"/>
    <property type="match status" value="1"/>
</dbReference>
<dbReference type="InterPro" id="IPR050838">
    <property type="entry name" value="Ketopantoate_reductase"/>
</dbReference>
<dbReference type="UniPathway" id="UPA00028">
    <property type="reaction ID" value="UER00004"/>
</dbReference>
<feature type="domain" description="Ketopantoate reductase C-terminal" evidence="12">
    <location>
        <begin position="185"/>
        <end position="323"/>
    </location>
</feature>
<keyword evidence="7 10" id="KW-0560">Oxidoreductase</keyword>
<comment type="pathway">
    <text evidence="1 10">Cofactor biosynthesis; (R)-pantothenate biosynthesis; (R)-pantoate from 3-methyl-2-oxobutanoate: step 2/2.</text>
</comment>
<dbReference type="EMBL" id="WPHG01000003">
    <property type="protein sequence ID" value="MVA98289.1"/>
    <property type="molecule type" value="Genomic_DNA"/>
</dbReference>
<name>A0A844QKW7_9HYPH</name>
<dbReference type="Proteomes" id="UP000463224">
    <property type="component" value="Unassembled WGS sequence"/>
</dbReference>
<dbReference type="InterPro" id="IPR036291">
    <property type="entry name" value="NAD(P)-bd_dom_sf"/>
</dbReference>
<dbReference type="InterPro" id="IPR013328">
    <property type="entry name" value="6PGD_dom2"/>
</dbReference>
<dbReference type="EC" id="1.1.1.169" evidence="3 10"/>
<evidence type="ECO:0000256" key="1">
    <source>
        <dbReference type="ARBA" id="ARBA00004994"/>
    </source>
</evidence>
<dbReference type="AlphaFoldDB" id="A0A844QKW7"/>
<evidence type="ECO:0000313" key="14">
    <source>
        <dbReference type="Proteomes" id="UP000463224"/>
    </source>
</evidence>
<sequence>MRFDDQTRIAVAGAGSIGCYAGACLALAGRQVALLARPRIVDAVTGAGLAVRDLDGTQRQLPAGRVQASADPAAVLAKADIVLVTVKSGATRAMARLVARHARPGAVVVSLQNGVENPAILRAGLGARHPVVAGMVPFNVVAAMPDDGAPVFHRATEGTTLVDPAPEGLAAFLDVAGFPVSAAADMDAVLWGKLLLNLNNALNALSGLPLADELADRRWRRVLAGQIAEALGAMKAAGIRPARIGRLRPGLLPAVLRLPDPLFRRLARRMLAVDPAARSSMWEDLERGRPTEIDQFQGAVIALAERHGLAAPANRAVLAAIRRAERAGRGAPRLQPEAVLPQAGR</sequence>
<dbReference type="Gene3D" id="3.40.50.720">
    <property type="entry name" value="NAD(P)-binding Rossmann-like Domain"/>
    <property type="match status" value="1"/>
</dbReference>
<dbReference type="GO" id="GO:0008677">
    <property type="term" value="F:2-dehydropantoate 2-reductase activity"/>
    <property type="evidence" value="ECO:0007669"/>
    <property type="project" value="UniProtKB-EC"/>
</dbReference>
<dbReference type="PROSITE" id="PS51257">
    <property type="entry name" value="PROKAR_LIPOPROTEIN"/>
    <property type="match status" value="1"/>
</dbReference>
<reference evidence="13 14" key="1">
    <citation type="submission" date="2019-12" db="EMBL/GenBank/DDBJ databases">
        <title>Nitratireductor arenosus sp. nov., Isolated from sea sand, Jeju island, South Korea.</title>
        <authorList>
            <person name="Kim W."/>
        </authorList>
    </citation>
    <scope>NUCLEOTIDE SEQUENCE [LARGE SCALE GENOMIC DNA]</scope>
    <source>
        <strain evidence="13 14">CAU 1489</strain>
    </source>
</reference>
<comment type="catalytic activity">
    <reaction evidence="9 10">
        <text>(R)-pantoate + NADP(+) = 2-dehydropantoate + NADPH + H(+)</text>
        <dbReference type="Rhea" id="RHEA:16233"/>
        <dbReference type="ChEBI" id="CHEBI:11561"/>
        <dbReference type="ChEBI" id="CHEBI:15378"/>
        <dbReference type="ChEBI" id="CHEBI:15980"/>
        <dbReference type="ChEBI" id="CHEBI:57783"/>
        <dbReference type="ChEBI" id="CHEBI:58349"/>
        <dbReference type="EC" id="1.1.1.169"/>
    </reaction>
</comment>
<evidence type="ECO:0000259" key="12">
    <source>
        <dbReference type="Pfam" id="PF08546"/>
    </source>
</evidence>
<protein>
    <recommendedName>
        <fullName evidence="4 10">2-dehydropantoate 2-reductase</fullName>
        <ecNumber evidence="3 10">1.1.1.169</ecNumber>
    </recommendedName>
    <alternativeName>
        <fullName evidence="8 10">Ketopantoate reductase</fullName>
    </alternativeName>
</protein>
<dbReference type="InterPro" id="IPR013332">
    <property type="entry name" value="KPR_N"/>
</dbReference>
<dbReference type="InterPro" id="IPR008927">
    <property type="entry name" value="6-PGluconate_DH-like_C_sf"/>
</dbReference>
<evidence type="ECO:0000256" key="4">
    <source>
        <dbReference type="ARBA" id="ARBA00019465"/>
    </source>
</evidence>
<keyword evidence="14" id="KW-1185">Reference proteome</keyword>
<dbReference type="SUPFAM" id="SSF48179">
    <property type="entry name" value="6-phosphogluconate dehydrogenase C-terminal domain-like"/>
    <property type="match status" value="1"/>
</dbReference>
<feature type="domain" description="Ketopantoate reductase N-terminal" evidence="11">
    <location>
        <begin position="9"/>
        <end position="142"/>
    </location>
</feature>
<evidence type="ECO:0000256" key="3">
    <source>
        <dbReference type="ARBA" id="ARBA00013014"/>
    </source>
</evidence>
<evidence type="ECO:0000256" key="8">
    <source>
        <dbReference type="ARBA" id="ARBA00032024"/>
    </source>
</evidence>
<keyword evidence="6 10" id="KW-0521">NADP</keyword>
<dbReference type="InterPro" id="IPR013752">
    <property type="entry name" value="KPA_reductase"/>
</dbReference>
<organism evidence="13 14">
    <name type="scientific">Nitratireductor arenosus</name>
    <dbReference type="NCBI Taxonomy" id="2682096"/>
    <lineage>
        <taxon>Bacteria</taxon>
        <taxon>Pseudomonadati</taxon>
        <taxon>Pseudomonadota</taxon>
        <taxon>Alphaproteobacteria</taxon>
        <taxon>Hyphomicrobiales</taxon>
        <taxon>Phyllobacteriaceae</taxon>
        <taxon>Nitratireductor</taxon>
    </lineage>
</organism>
<dbReference type="RefSeq" id="WP_156713243.1">
    <property type="nucleotide sequence ID" value="NZ_WPHG01000003.1"/>
</dbReference>
<accession>A0A844QKW7</accession>
<comment type="similarity">
    <text evidence="2 10">Belongs to the ketopantoate reductase family.</text>
</comment>
<dbReference type="Gene3D" id="1.10.1040.10">
    <property type="entry name" value="N-(1-d-carboxylethyl)-l-norvaline Dehydrogenase, domain 2"/>
    <property type="match status" value="1"/>
</dbReference>
<dbReference type="PANTHER" id="PTHR43765:SF2">
    <property type="entry name" value="2-DEHYDROPANTOATE 2-REDUCTASE"/>
    <property type="match status" value="1"/>
</dbReference>
<evidence type="ECO:0000256" key="10">
    <source>
        <dbReference type="RuleBase" id="RU362068"/>
    </source>
</evidence>
<evidence type="ECO:0000259" key="11">
    <source>
        <dbReference type="Pfam" id="PF02558"/>
    </source>
</evidence>
<keyword evidence="5 10" id="KW-0566">Pantothenate biosynthesis</keyword>
<dbReference type="NCBIfam" id="TIGR00745">
    <property type="entry name" value="apbA_panE"/>
    <property type="match status" value="1"/>
</dbReference>
<dbReference type="InterPro" id="IPR003710">
    <property type="entry name" value="ApbA"/>
</dbReference>
<dbReference type="Pfam" id="PF02558">
    <property type="entry name" value="ApbA"/>
    <property type="match status" value="1"/>
</dbReference>
<dbReference type="GO" id="GO:0050661">
    <property type="term" value="F:NADP binding"/>
    <property type="evidence" value="ECO:0007669"/>
    <property type="project" value="TreeGrafter"/>
</dbReference>
<evidence type="ECO:0000256" key="6">
    <source>
        <dbReference type="ARBA" id="ARBA00022857"/>
    </source>
</evidence>
<dbReference type="GO" id="GO:0015940">
    <property type="term" value="P:pantothenate biosynthetic process"/>
    <property type="evidence" value="ECO:0007669"/>
    <property type="project" value="UniProtKB-UniPathway"/>
</dbReference>
<dbReference type="PANTHER" id="PTHR43765">
    <property type="entry name" value="2-DEHYDROPANTOATE 2-REDUCTASE-RELATED"/>
    <property type="match status" value="1"/>
</dbReference>
<dbReference type="Pfam" id="PF08546">
    <property type="entry name" value="ApbA_C"/>
    <property type="match status" value="1"/>
</dbReference>
<evidence type="ECO:0000256" key="5">
    <source>
        <dbReference type="ARBA" id="ARBA00022655"/>
    </source>
</evidence>
<gene>
    <name evidence="13" type="ORF">GN330_13645</name>
</gene>